<dbReference type="InterPro" id="IPR011990">
    <property type="entry name" value="TPR-like_helical_dom_sf"/>
</dbReference>
<keyword evidence="5 7" id="KW-0802">TPR repeat</keyword>
<keyword evidence="1" id="KW-0132">Cell division</keyword>
<evidence type="ECO:0000313" key="9">
    <source>
        <dbReference type="Proteomes" id="UP000054007"/>
    </source>
</evidence>
<feature type="repeat" description="TPR" evidence="7">
    <location>
        <begin position="474"/>
        <end position="507"/>
    </location>
</feature>
<keyword evidence="9" id="KW-1185">Reference proteome</keyword>
<dbReference type="InterPro" id="IPR019734">
    <property type="entry name" value="TPR_rpt"/>
</dbReference>
<dbReference type="SUPFAM" id="SSF48452">
    <property type="entry name" value="TPR-like"/>
    <property type="match status" value="2"/>
</dbReference>
<dbReference type="PROSITE" id="PS50293">
    <property type="entry name" value="TPR_REGION"/>
    <property type="match status" value="1"/>
</dbReference>
<dbReference type="Gene3D" id="1.25.40.10">
    <property type="entry name" value="Tetratricopeptide repeat domain"/>
    <property type="match status" value="1"/>
</dbReference>
<dbReference type="GO" id="GO:0005680">
    <property type="term" value="C:anaphase-promoting complex"/>
    <property type="evidence" value="ECO:0007669"/>
    <property type="project" value="TreeGrafter"/>
</dbReference>
<keyword evidence="2" id="KW-0677">Repeat</keyword>
<evidence type="ECO:0000256" key="6">
    <source>
        <dbReference type="ARBA" id="ARBA00023306"/>
    </source>
</evidence>
<dbReference type="Proteomes" id="UP000054007">
    <property type="component" value="Unassembled WGS sequence"/>
</dbReference>
<sequence length="612" mass="68946">MRLWRHDAMMQHLYVTAAFWGDKILSWTDDPNDAFWLAQTYSLMHQYSRAERLLTRPFPKTTSPNAPSSSQPSVSVLSLPLGPGEIAGSGSEEHGSSDNSLVDVSVACRYLAAQCMVKQGHWSAAMDLLGESNPFRDSGRSGPSVRNADGGIKIEASMCHLRGVVMQQLGRIENAKECYMEALLLDVKCYESYDKLVSAEMMTTDEEWEFFESLPYSSQVHHKESEFVKLMYTTRLRKYKHAEEHTIARQKLVQQYGMKDNPDVLFSFADTLYISFRWKDCFTITSRILTLIPIHDHTMPLHIACMYHISHLHSKLFILAHDMVDREPENALSWYAVGVWYLGNKKWTTARQYFSKASLIDPRLAATWVAFAHTYALEGEHDHAITAYSTAARMFTGSHLPLMFIGMEQLTLSNLPLAEEALVAAHSVCNTDPLLLNEMGVLHFNKGDWRAAHTYFQDALRLAEITQSSRSNWAPTYLNFGTTCRKLGKYNEALQAYQTVLDLEPGNATALAFKGMVHHLQREFDPAILAYHEALSIDPLNSRVLELLNIALEQTLYPSFETLGKEVRAVTEALANKFKQHGYAIPPEGQPVQPIHAHPPYGAGGGEAMHIG</sequence>
<dbReference type="Pfam" id="PF12895">
    <property type="entry name" value="ANAPC3"/>
    <property type="match status" value="1"/>
</dbReference>
<evidence type="ECO:0000256" key="3">
    <source>
        <dbReference type="ARBA" id="ARBA00022776"/>
    </source>
</evidence>
<dbReference type="PANTHER" id="PTHR12558">
    <property type="entry name" value="CELL DIVISION CYCLE 16,23,27"/>
    <property type="match status" value="1"/>
</dbReference>
<proteinExistence type="predicted"/>
<reference evidence="8 9" key="1">
    <citation type="journal article" date="2015" name="Fungal Genet. Biol.">
        <title>Evolution of novel wood decay mechanisms in Agaricales revealed by the genome sequences of Fistulina hepatica and Cylindrobasidium torrendii.</title>
        <authorList>
            <person name="Floudas D."/>
            <person name="Held B.W."/>
            <person name="Riley R."/>
            <person name="Nagy L.G."/>
            <person name="Koehler G."/>
            <person name="Ransdell A.S."/>
            <person name="Younus H."/>
            <person name="Chow J."/>
            <person name="Chiniquy J."/>
            <person name="Lipzen A."/>
            <person name="Tritt A."/>
            <person name="Sun H."/>
            <person name="Haridas S."/>
            <person name="LaButti K."/>
            <person name="Ohm R.A."/>
            <person name="Kues U."/>
            <person name="Blanchette R.A."/>
            <person name="Grigoriev I.V."/>
            <person name="Minto R.E."/>
            <person name="Hibbett D.S."/>
        </authorList>
    </citation>
    <scope>NUCLEOTIDE SEQUENCE [LARGE SCALE GENOMIC DNA]</scope>
    <source>
        <strain evidence="8 9">FP15055 ss-10</strain>
    </source>
</reference>
<keyword evidence="4" id="KW-0833">Ubl conjugation pathway</keyword>
<evidence type="ECO:0000256" key="2">
    <source>
        <dbReference type="ARBA" id="ARBA00022737"/>
    </source>
</evidence>
<keyword evidence="3" id="KW-0498">Mitosis</keyword>
<dbReference type="GO" id="GO:0045842">
    <property type="term" value="P:positive regulation of mitotic metaphase/anaphase transition"/>
    <property type="evidence" value="ECO:0007669"/>
    <property type="project" value="TreeGrafter"/>
</dbReference>
<evidence type="ECO:0000256" key="7">
    <source>
        <dbReference type="PROSITE-ProRule" id="PRU00339"/>
    </source>
</evidence>
<dbReference type="OrthoDB" id="10006270at2759"/>
<evidence type="ECO:0000313" key="8">
    <source>
        <dbReference type="EMBL" id="KIY65733.1"/>
    </source>
</evidence>
<feature type="repeat" description="TPR" evidence="7">
    <location>
        <begin position="508"/>
        <end position="541"/>
    </location>
</feature>
<keyword evidence="6" id="KW-0131">Cell cycle</keyword>
<evidence type="ECO:0000256" key="4">
    <source>
        <dbReference type="ARBA" id="ARBA00022786"/>
    </source>
</evidence>
<dbReference type="GO" id="GO:0005737">
    <property type="term" value="C:cytoplasm"/>
    <property type="evidence" value="ECO:0007669"/>
    <property type="project" value="TreeGrafter"/>
</dbReference>
<gene>
    <name evidence="8" type="ORF">CYLTODRAFT_437749</name>
</gene>
<dbReference type="PANTHER" id="PTHR12558:SF9">
    <property type="entry name" value="CELL DIVISION CYCLE PROTEIN 16 HOMOLOG"/>
    <property type="match status" value="1"/>
</dbReference>
<protein>
    <submittedName>
        <fullName evidence="8">TPR-like protein</fullName>
    </submittedName>
</protein>
<evidence type="ECO:0000256" key="1">
    <source>
        <dbReference type="ARBA" id="ARBA00022618"/>
    </source>
</evidence>
<dbReference type="GO" id="GO:0031145">
    <property type="term" value="P:anaphase-promoting complex-dependent catabolic process"/>
    <property type="evidence" value="ECO:0007669"/>
    <property type="project" value="TreeGrafter"/>
</dbReference>
<feature type="repeat" description="TPR" evidence="7">
    <location>
        <begin position="331"/>
        <end position="364"/>
    </location>
</feature>
<dbReference type="STRING" id="1314674.A0A0D7B5A3"/>
<dbReference type="PROSITE" id="PS50005">
    <property type="entry name" value="TPR"/>
    <property type="match status" value="3"/>
</dbReference>
<name>A0A0D7B5A3_9AGAR</name>
<accession>A0A0D7B5A3</accession>
<organism evidence="8 9">
    <name type="scientific">Cylindrobasidium torrendii FP15055 ss-10</name>
    <dbReference type="NCBI Taxonomy" id="1314674"/>
    <lineage>
        <taxon>Eukaryota</taxon>
        <taxon>Fungi</taxon>
        <taxon>Dikarya</taxon>
        <taxon>Basidiomycota</taxon>
        <taxon>Agaricomycotina</taxon>
        <taxon>Agaricomycetes</taxon>
        <taxon>Agaricomycetidae</taxon>
        <taxon>Agaricales</taxon>
        <taxon>Marasmiineae</taxon>
        <taxon>Physalacriaceae</taxon>
        <taxon>Cylindrobasidium</taxon>
    </lineage>
</organism>
<dbReference type="EMBL" id="KN880579">
    <property type="protein sequence ID" value="KIY65733.1"/>
    <property type="molecule type" value="Genomic_DNA"/>
</dbReference>
<dbReference type="GO" id="GO:0051301">
    <property type="term" value="P:cell division"/>
    <property type="evidence" value="ECO:0007669"/>
    <property type="project" value="UniProtKB-KW"/>
</dbReference>
<dbReference type="Pfam" id="PF13181">
    <property type="entry name" value="TPR_8"/>
    <property type="match status" value="1"/>
</dbReference>
<dbReference type="Pfam" id="PF13424">
    <property type="entry name" value="TPR_12"/>
    <property type="match status" value="1"/>
</dbReference>
<dbReference type="AlphaFoldDB" id="A0A0D7B5A3"/>
<evidence type="ECO:0000256" key="5">
    <source>
        <dbReference type="ARBA" id="ARBA00022803"/>
    </source>
</evidence>
<dbReference type="GO" id="GO:0016567">
    <property type="term" value="P:protein ubiquitination"/>
    <property type="evidence" value="ECO:0007669"/>
    <property type="project" value="TreeGrafter"/>
</dbReference>
<dbReference type="SMART" id="SM00028">
    <property type="entry name" value="TPR"/>
    <property type="match status" value="6"/>
</dbReference>